<dbReference type="CDD" id="cd06267">
    <property type="entry name" value="PBP1_LacI_sugar_binding-like"/>
    <property type="match status" value="1"/>
</dbReference>
<dbReference type="InterPro" id="IPR001761">
    <property type="entry name" value="Peripla_BP/Lac1_sug-bd_dom"/>
</dbReference>
<keyword evidence="7" id="KW-1185">Reference proteome</keyword>
<feature type="domain" description="HTH lacI-type" evidence="5">
    <location>
        <begin position="5"/>
        <end position="59"/>
    </location>
</feature>
<sequence length="351" mass="38282">MTKKPTLRDVSRATGLSVYTVSRALSNRDGVSTASRERVLKAARDLGYVPNRAAQELRRNTRSSVAVITASTSNYYYLDLMTGIQRTLRLSDRAAIVADVAAEGVYTRAVEDSLVHDLIQSRTAGVIATLTLSRRSIQLLEKWDIPVVFVDSAPPEGADRVPSITTDNIGASMKVGAHLAGHGYTDWLFLAYPARWSTRAQRERGLCEAASAYGATLEVLESENDTASAYSTLSRYLDTPGRALPRVIIAGNNPMVHGALRVLQDRAVKVPDEVAIVAFDEFPWAPLLDSPLTVLNEDSETIGVLAAQILTGIIDEQVEAERLGKATTPVYRPEHRQEMTADLIIRKSCGC</sequence>
<dbReference type="SUPFAM" id="SSF47413">
    <property type="entry name" value="lambda repressor-like DNA-binding domains"/>
    <property type="match status" value="1"/>
</dbReference>
<protein>
    <submittedName>
        <fullName evidence="6">LacI family transcriptional regulator</fullName>
    </submittedName>
</protein>
<dbReference type="PROSITE" id="PS50932">
    <property type="entry name" value="HTH_LACI_2"/>
    <property type="match status" value="1"/>
</dbReference>
<gene>
    <name evidence="6" type="ORF">BV401_01390</name>
</gene>
<organism evidence="6 7">
    <name type="scientific">Streptomyces autolyticus</name>
    <dbReference type="NCBI Taxonomy" id="75293"/>
    <lineage>
        <taxon>Bacteria</taxon>
        <taxon>Bacillati</taxon>
        <taxon>Actinomycetota</taxon>
        <taxon>Actinomycetes</taxon>
        <taxon>Kitasatosporales</taxon>
        <taxon>Streptomycetaceae</taxon>
        <taxon>Streptomyces</taxon>
    </lineage>
</organism>
<keyword evidence="1" id="KW-0678">Repressor</keyword>
<dbReference type="PANTHER" id="PTHR30146:SF148">
    <property type="entry name" value="HTH-TYPE TRANSCRIPTIONAL REPRESSOR PURR-RELATED"/>
    <property type="match status" value="1"/>
</dbReference>
<dbReference type="Gene3D" id="1.10.260.40">
    <property type="entry name" value="lambda repressor-like DNA-binding domains"/>
    <property type="match status" value="1"/>
</dbReference>
<dbReference type="InterPro" id="IPR010982">
    <property type="entry name" value="Lambda_DNA-bd_dom_sf"/>
</dbReference>
<dbReference type="SMART" id="SM00354">
    <property type="entry name" value="HTH_LACI"/>
    <property type="match status" value="1"/>
</dbReference>
<proteinExistence type="predicted"/>
<keyword evidence="4" id="KW-0804">Transcription</keyword>
<evidence type="ECO:0000313" key="6">
    <source>
        <dbReference type="EMBL" id="AQA09347.1"/>
    </source>
</evidence>
<dbReference type="PANTHER" id="PTHR30146">
    <property type="entry name" value="LACI-RELATED TRANSCRIPTIONAL REPRESSOR"/>
    <property type="match status" value="1"/>
</dbReference>
<dbReference type="Gene3D" id="3.40.50.2300">
    <property type="match status" value="2"/>
</dbReference>
<dbReference type="InterPro" id="IPR028082">
    <property type="entry name" value="Peripla_BP_I"/>
</dbReference>
<evidence type="ECO:0000256" key="4">
    <source>
        <dbReference type="ARBA" id="ARBA00023163"/>
    </source>
</evidence>
<evidence type="ECO:0000313" key="7">
    <source>
        <dbReference type="Proteomes" id="UP000187851"/>
    </source>
</evidence>
<dbReference type="SUPFAM" id="SSF53822">
    <property type="entry name" value="Periplasmic binding protein-like I"/>
    <property type="match status" value="1"/>
</dbReference>
<dbReference type="CDD" id="cd01392">
    <property type="entry name" value="HTH_LacI"/>
    <property type="match status" value="1"/>
</dbReference>
<keyword evidence="3" id="KW-0238">DNA-binding</keyword>
<evidence type="ECO:0000256" key="2">
    <source>
        <dbReference type="ARBA" id="ARBA00023015"/>
    </source>
</evidence>
<evidence type="ECO:0000259" key="5">
    <source>
        <dbReference type="PROSITE" id="PS50932"/>
    </source>
</evidence>
<accession>A0ABN4W0H1</accession>
<name>A0ABN4W0H1_9ACTN</name>
<dbReference type="Pfam" id="PF00532">
    <property type="entry name" value="Peripla_BP_1"/>
    <property type="match status" value="1"/>
</dbReference>
<evidence type="ECO:0000256" key="3">
    <source>
        <dbReference type="ARBA" id="ARBA00023125"/>
    </source>
</evidence>
<reference evidence="6 7" key="1">
    <citation type="journal article" date="2017" name="J. Biotechnol.">
        <title>The complete genome sequence of Streptomyces autolyticus CGMCC 0516, the producer of geldanamycin, autolytimycin, reblastatin and elaiophylin.</title>
        <authorList>
            <person name="Yin M."/>
            <person name="Jiang M."/>
            <person name="Ren Z."/>
            <person name="Dong Y."/>
            <person name="Lu T."/>
        </authorList>
    </citation>
    <scope>NUCLEOTIDE SEQUENCE [LARGE SCALE GENOMIC DNA]</scope>
    <source>
        <strain evidence="6 7">CGMCC0516</strain>
    </source>
</reference>
<evidence type="ECO:0000256" key="1">
    <source>
        <dbReference type="ARBA" id="ARBA00022491"/>
    </source>
</evidence>
<dbReference type="Proteomes" id="UP000187851">
    <property type="component" value="Chromosome"/>
</dbReference>
<dbReference type="Pfam" id="PF00356">
    <property type="entry name" value="LacI"/>
    <property type="match status" value="1"/>
</dbReference>
<dbReference type="EMBL" id="CP019458">
    <property type="protein sequence ID" value="AQA09347.1"/>
    <property type="molecule type" value="Genomic_DNA"/>
</dbReference>
<dbReference type="InterPro" id="IPR000843">
    <property type="entry name" value="HTH_LacI"/>
</dbReference>
<keyword evidence="2" id="KW-0805">Transcription regulation</keyword>